<comment type="caution">
    <text evidence="2">The sequence shown here is derived from an EMBL/GenBank/DDBJ whole genome shotgun (WGS) entry which is preliminary data.</text>
</comment>
<evidence type="ECO:0000313" key="2">
    <source>
        <dbReference type="EMBL" id="SCW29869.1"/>
    </source>
</evidence>
<name>A0AB37Z271_9PSED</name>
<keyword evidence="2" id="KW-0378">Hydrolase</keyword>
<sequence>MNLVEIRVRNFRSIETEQHLPIPGSITLVGPNNSGKTNLLRAVQVFFTGYENSYGYSRESDLTFGVGKARTSITATFDGSIEADRELYESIDELHNLQGTQRTGSLVTLTLYFTDTNTPVYSFFPNIKRPKAGAQAAQYSRTHISLVNRLLGSFSLHYVPSAKGINQIYQELLSPFLKRKVSKVIEPYINDIQESLSEAEQALNHELTNAGLNDFTASFSIPRHSIEELVSGFDFLISDPQKTPINEKGMGIQTTALLAAFRWITKQEAEINRKALWLLEEPESYLHPHLATNCSKILDNLAKDSTVIKTTHSMAFVPQDPKYICGTSLNDKNRTELSRYDTFNSAVSTIRSALGIKFGDFFNLAEYNVFLEGKSDREIFSWILEIIPAELYDWPYLRKASLEDFGGVKHLSGFLRATYPFIRKEQACVAIFDGDDAGDQERRSLQGYFGQKDIPFQPNEHFVSVRNGFPIEGLFPDEWIKEIYATNQNWFDNFSIDAHGQLEPFKIKDNKKENLQKLLIDKAANSADLDWTEKFCQVCSTIDSALEKVSHRLRNGDQ</sequence>
<dbReference type="SUPFAM" id="SSF52540">
    <property type="entry name" value="P-loop containing nucleoside triphosphate hydrolases"/>
    <property type="match status" value="1"/>
</dbReference>
<organism evidence="2 3">
    <name type="scientific">Pseudomonas peli</name>
    <dbReference type="NCBI Taxonomy" id="592361"/>
    <lineage>
        <taxon>Bacteria</taxon>
        <taxon>Pseudomonadati</taxon>
        <taxon>Pseudomonadota</taxon>
        <taxon>Gammaproteobacteria</taxon>
        <taxon>Pseudomonadales</taxon>
        <taxon>Pseudomonadaceae</taxon>
        <taxon>Pseudomonas</taxon>
    </lineage>
</organism>
<evidence type="ECO:0000259" key="1">
    <source>
        <dbReference type="Pfam" id="PF13175"/>
    </source>
</evidence>
<dbReference type="InterPro" id="IPR027417">
    <property type="entry name" value="P-loop_NTPase"/>
</dbReference>
<dbReference type="Pfam" id="PF13175">
    <property type="entry name" value="AAA_15"/>
    <property type="match status" value="2"/>
</dbReference>
<proteinExistence type="predicted"/>
<reference evidence="2 3" key="1">
    <citation type="submission" date="2016-10" db="EMBL/GenBank/DDBJ databases">
        <authorList>
            <person name="Varghese N."/>
            <person name="Submissions S."/>
        </authorList>
    </citation>
    <scope>NUCLEOTIDE SEQUENCE [LARGE SCALE GENOMIC DNA]</scope>
    <source>
        <strain evidence="2 3">DSM 17833</strain>
    </source>
</reference>
<dbReference type="GO" id="GO:0004519">
    <property type="term" value="F:endonuclease activity"/>
    <property type="evidence" value="ECO:0007669"/>
    <property type="project" value="UniProtKB-KW"/>
</dbReference>
<dbReference type="PANTHER" id="PTHR43581:SF4">
    <property type="entry name" value="ATP_GTP PHOSPHATASE"/>
    <property type="match status" value="1"/>
</dbReference>
<feature type="domain" description="Endonuclease GajA/Old nuclease/RecF-like AAA" evidence="1">
    <location>
        <begin position="165"/>
        <end position="317"/>
    </location>
</feature>
<dbReference type="AlphaFoldDB" id="A0AB37Z271"/>
<feature type="domain" description="Endonuclease GajA/Old nuclease/RecF-like AAA" evidence="1">
    <location>
        <begin position="1"/>
        <end position="50"/>
    </location>
</feature>
<dbReference type="RefSeq" id="WP_090247804.1">
    <property type="nucleotide sequence ID" value="NZ_FMTL01000001.1"/>
</dbReference>
<evidence type="ECO:0000313" key="3">
    <source>
        <dbReference type="Proteomes" id="UP000242418"/>
    </source>
</evidence>
<gene>
    <name evidence="2" type="ORF">SAMN05216370_0240</name>
</gene>
<keyword evidence="2" id="KW-0255">Endonuclease</keyword>
<keyword evidence="3" id="KW-1185">Reference proteome</keyword>
<accession>A0AB37Z271</accession>
<protein>
    <submittedName>
        <fullName evidence="2">Predicted ATP-dependent endonuclease of the OLD family, contains P-loop ATPase and TOPRIM domains</fullName>
    </submittedName>
</protein>
<dbReference type="InterPro" id="IPR051396">
    <property type="entry name" value="Bact_Antivir_Def_Nuclease"/>
</dbReference>
<dbReference type="Gene3D" id="3.40.50.300">
    <property type="entry name" value="P-loop containing nucleotide triphosphate hydrolases"/>
    <property type="match status" value="1"/>
</dbReference>
<dbReference type="PANTHER" id="PTHR43581">
    <property type="entry name" value="ATP/GTP PHOSPHATASE"/>
    <property type="match status" value="1"/>
</dbReference>
<dbReference type="EMBL" id="FMTL01000001">
    <property type="protein sequence ID" value="SCW29869.1"/>
    <property type="molecule type" value="Genomic_DNA"/>
</dbReference>
<keyword evidence="2" id="KW-0540">Nuclease</keyword>
<dbReference type="Proteomes" id="UP000242418">
    <property type="component" value="Unassembled WGS sequence"/>
</dbReference>
<dbReference type="InterPro" id="IPR041685">
    <property type="entry name" value="AAA_GajA/Old/RecF-like"/>
</dbReference>